<keyword evidence="1" id="KW-0812">Transmembrane</keyword>
<dbReference type="AlphaFoldDB" id="A0A3B4YFT2"/>
<keyword evidence="1" id="KW-1133">Transmembrane helix</keyword>
<feature type="transmembrane region" description="Helical" evidence="1">
    <location>
        <begin position="15"/>
        <end position="35"/>
    </location>
</feature>
<protein>
    <submittedName>
        <fullName evidence="2">Uncharacterized protein</fullName>
    </submittedName>
</protein>
<proteinExistence type="predicted"/>
<keyword evidence="3" id="KW-1185">Reference proteome</keyword>
<reference evidence="2" key="1">
    <citation type="submission" date="2025-08" db="UniProtKB">
        <authorList>
            <consortium name="Ensembl"/>
        </authorList>
    </citation>
    <scope>IDENTIFICATION</scope>
</reference>
<evidence type="ECO:0000313" key="2">
    <source>
        <dbReference type="Ensembl" id="ENSSLDP00000021884.1"/>
    </source>
</evidence>
<keyword evidence="1" id="KW-0472">Membrane</keyword>
<dbReference type="Proteomes" id="UP000261360">
    <property type="component" value="Unplaced"/>
</dbReference>
<dbReference type="Ensembl" id="ENSSLDT00000022600.1">
    <property type="protein sequence ID" value="ENSSLDP00000021884.1"/>
    <property type="gene ID" value="ENSSLDG00000017089.1"/>
</dbReference>
<evidence type="ECO:0000313" key="3">
    <source>
        <dbReference type="Proteomes" id="UP000261360"/>
    </source>
</evidence>
<name>A0A3B4YFT2_SERLL</name>
<evidence type="ECO:0000256" key="1">
    <source>
        <dbReference type="SAM" id="Phobius"/>
    </source>
</evidence>
<reference evidence="2" key="2">
    <citation type="submission" date="2025-09" db="UniProtKB">
        <authorList>
            <consortium name="Ensembl"/>
        </authorList>
    </citation>
    <scope>IDENTIFICATION</scope>
</reference>
<organism evidence="2 3">
    <name type="scientific">Seriola lalandi dorsalis</name>
    <dbReference type="NCBI Taxonomy" id="1841481"/>
    <lineage>
        <taxon>Eukaryota</taxon>
        <taxon>Metazoa</taxon>
        <taxon>Chordata</taxon>
        <taxon>Craniata</taxon>
        <taxon>Vertebrata</taxon>
        <taxon>Euteleostomi</taxon>
        <taxon>Actinopterygii</taxon>
        <taxon>Neopterygii</taxon>
        <taxon>Teleostei</taxon>
        <taxon>Neoteleostei</taxon>
        <taxon>Acanthomorphata</taxon>
        <taxon>Carangaria</taxon>
        <taxon>Carangiformes</taxon>
        <taxon>Carangidae</taxon>
        <taxon>Seriola</taxon>
    </lineage>
</organism>
<accession>A0A3B4YFT2</accession>
<feature type="transmembrane region" description="Helical" evidence="1">
    <location>
        <begin position="47"/>
        <end position="71"/>
    </location>
</feature>
<sequence>IERERETESDREREVASRSSCFILAFYCLTFYLLSDSLDSHLSLNSLLFYLVFFYNICDELYFCISSVAWLCHVIDVYEFVCVVIFHFHCFTLR</sequence>